<accession>D2VE30</accession>
<keyword evidence="1" id="KW-0812">Transmembrane</keyword>
<organism evidence="3">
    <name type="scientific">Naegleria gruberi</name>
    <name type="common">Amoeba</name>
    <dbReference type="NCBI Taxonomy" id="5762"/>
    <lineage>
        <taxon>Eukaryota</taxon>
        <taxon>Discoba</taxon>
        <taxon>Heterolobosea</taxon>
        <taxon>Tetramitia</taxon>
        <taxon>Eutetramitia</taxon>
        <taxon>Vahlkampfiidae</taxon>
        <taxon>Naegleria</taxon>
    </lineage>
</organism>
<sequence length="249" mass="28987">MTSMNNIQYLTNKYNLNELKLTFTRGRYNYKDWGIYDKISPNGLTLQVNFKNIQNFQIWDNLVNELSGIFCASINFLTQYEQRRVYNSGIVNYLNNNTIYGTLSEETICTENLTPFKSILPFRGNMGLKHAPDANRGFDLSSAIITTRINSNINSNNEIIDYNDYNDYNDNNEQILYSDSLLISLPTPDFSMPYNVITLTCTIIVLFFGSMFNLLIRRFNSRYESDQSKSLLERLISFISKIFKKNKQD</sequence>
<gene>
    <name evidence="2" type="ORF">NAEGRDRAFT_67130</name>
</gene>
<proteinExistence type="predicted"/>
<dbReference type="RefSeq" id="XP_002677752.1">
    <property type="nucleotide sequence ID" value="XM_002677706.1"/>
</dbReference>
<dbReference type="PANTHER" id="PTHR12959">
    <property type="entry name" value="GPI TRANSAMIDASE COMPONENT PIG-T-RELATED"/>
    <property type="match status" value="1"/>
</dbReference>
<dbReference type="Pfam" id="PF04113">
    <property type="entry name" value="Gpi16"/>
    <property type="match status" value="2"/>
</dbReference>
<dbReference type="OrthoDB" id="331263at2759"/>
<keyword evidence="1" id="KW-0472">Membrane</keyword>
<dbReference type="STRING" id="5762.D2VE30"/>
<dbReference type="AlphaFoldDB" id="D2VE30"/>
<dbReference type="GeneID" id="8849309"/>
<dbReference type="KEGG" id="ngr:NAEGRDRAFT_67130"/>
<dbReference type="GO" id="GO:0016255">
    <property type="term" value="P:attachment of GPI anchor to protein"/>
    <property type="evidence" value="ECO:0007669"/>
    <property type="project" value="InterPro"/>
</dbReference>
<dbReference type="InParanoid" id="D2VE30"/>
<evidence type="ECO:0000313" key="2">
    <source>
        <dbReference type="EMBL" id="EFC45008.1"/>
    </source>
</evidence>
<keyword evidence="3" id="KW-1185">Reference proteome</keyword>
<evidence type="ECO:0000256" key="1">
    <source>
        <dbReference type="SAM" id="Phobius"/>
    </source>
</evidence>
<name>D2VE30_NAEGR</name>
<dbReference type="EMBL" id="GG738865">
    <property type="protein sequence ID" value="EFC45008.1"/>
    <property type="molecule type" value="Genomic_DNA"/>
</dbReference>
<dbReference type="VEuPathDB" id="AmoebaDB:NAEGRDRAFT_67130"/>
<protein>
    <submittedName>
        <fullName evidence="2">Predicted protein</fullName>
    </submittedName>
</protein>
<evidence type="ECO:0000313" key="3">
    <source>
        <dbReference type="Proteomes" id="UP000006671"/>
    </source>
</evidence>
<dbReference type="Proteomes" id="UP000006671">
    <property type="component" value="Unassembled WGS sequence"/>
</dbReference>
<dbReference type="InterPro" id="IPR007245">
    <property type="entry name" value="PIG-T"/>
</dbReference>
<dbReference type="eggNOG" id="KOG2407">
    <property type="taxonomic scope" value="Eukaryota"/>
</dbReference>
<dbReference type="PANTHER" id="PTHR12959:SF11">
    <property type="entry name" value="GPI TRANSAMIDASE COMPONENT PIG-T"/>
    <property type="match status" value="1"/>
</dbReference>
<reference evidence="2 3" key="1">
    <citation type="journal article" date="2010" name="Cell">
        <title>The genome of Naegleria gruberi illuminates early eukaryotic versatility.</title>
        <authorList>
            <person name="Fritz-Laylin L.K."/>
            <person name="Prochnik S.E."/>
            <person name="Ginger M.L."/>
            <person name="Dacks J.B."/>
            <person name="Carpenter M.L."/>
            <person name="Field M.C."/>
            <person name="Kuo A."/>
            <person name="Paredez A."/>
            <person name="Chapman J."/>
            <person name="Pham J."/>
            <person name="Shu S."/>
            <person name="Neupane R."/>
            <person name="Cipriano M."/>
            <person name="Mancuso J."/>
            <person name="Tu H."/>
            <person name="Salamov A."/>
            <person name="Lindquist E."/>
            <person name="Shapiro H."/>
            <person name="Lucas S."/>
            <person name="Grigoriev I.V."/>
            <person name="Cande W.Z."/>
            <person name="Fulton C."/>
            <person name="Rokhsar D.S."/>
            <person name="Dawson S.C."/>
        </authorList>
    </citation>
    <scope>NUCLEOTIDE SEQUENCE [LARGE SCALE GENOMIC DNA]</scope>
    <source>
        <strain evidence="2 3">NEG-M</strain>
    </source>
</reference>
<feature type="transmembrane region" description="Helical" evidence="1">
    <location>
        <begin position="194"/>
        <end position="216"/>
    </location>
</feature>
<keyword evidence="1" id="KW-1133">Transmembrane helix</keyword>
<dbReference type="GO" id="GO:0042765">
    <property type="term" value="C:GPI-anchor transamidase complex"/>
    <property type="evidence" value="ECO:0007669"/>
    <property type="project" value="InterPro"/>
</dbReference>